<organism evidence="4 5">
    <name type="scientific">Loa loa</name>
    <name type="common">Eye worm</name>
    <name type="synonym">Filaria loa</name>
    <dbReference type="NCBI Taxonomy" id="7209"/>
    <lineage>
        <taxon>Eukaryota</taxon>
        <taxon>Metazoa</taxon>
        <taxon>Ecdysozoa</taxon>
        <taxon>Nematoda</taxon>
        <taxon>Chromadorea</taxon>
        <taxon>Rhabditida</taxon>
        <taxon>Spirurina</taxon>
        <taxon>Spiruromorpha</taxon>
        <taxon>Filarioidea</taxon>
        <taxon>Onchocercidae</taxon>
        <taxon>Loa</taxon>
    </lineage>
</organism>
<dbReference type="KEGG" id="loa:LOAG_17260"/>
<keyword evidence="2" id="KW-0732">Signal</keyword>
<sequence length="264" mass="30118">MEVNRFILFLCLYETVLTSNNGNDGEAMTGRGGKLKSHEYKEEKRDDQDTDVIDPLEYLDSLMQDTINSFSTVTDVTHEQQYIVNLRDKYVQFRNALEKAQAMKDGDSLVMSFYGHQDHSTNIPCAGNNCFKNDSGNNSRPQKKLFDPTITWLRHTVLRHMFLNTVSKCTERIFNNTEITVNVERRTNDFYVWAVIPQKVLNERKASIKTDNDTKHGIVTDGVTDAIRDYKTGGEKLEDSTESVIAIQGAFFGNDLSHLKNPNC</sequence>
<gene>
    <name evidence="3 5" type="ORF">LOAG_17260</name>
</gene>
<dbReference type="Proteomes" id="UP000095285">
    <property type="component" value="Unassembled WGS sequence"/>
</dbReference>
<accession>A0A1I7VJL9</accession>
<evidence type="ECO:0000313" key="5">
    <source>
        <dbReference type="WBParaSite" id="EN70_3291"/>
    </source>
</evidence>
<accession>A0A1S0UJ73</accession>
<feature type="compositionally biased region" description="Basic and acidic residues" evidence="1">
    <location>
        <begin position="36"/>
        <end position="47"/>
    </location>
</feature>
<evidence type="ECO:0000313" key="4">
    <source>
        <dbReference type="Proteomes" id="UP000095285"/>
    </source>
</evidence>
<evidence type="ECO:0000256" key="1">
    <source>
        <dbReference type="SAM" id="MobiDB-lite"/>
    </source>
</evidence>
<dbReference type="OMA" id="CTERIFN"/>
<reference evidence="5" key="2">
    <citation type="submission" date="2016-11" db="UniProtKB">
        <authorList>
            <consortium name="WormBaseParasite"/>
        </authorList>
    </citation>
    <scope>IDENTIFICATION</scope>
</reference>
<dbReference type="GeneID" id="9942749"/>
<dbReference type="RefSeq" id="XP_020306489.1">
    <property type="nucleotide sequence ID" value="XM_020449920.1"/>
</dbReference>
<feature type="signal peptide" evidence="2">
    <location>
        <begin position="1"/>
        <end position="18"/>
    </location>
</feature>
<evidence type="ECO:0000313" key="3">
    <source>
        <dbReference type="EMBL" id="EJD75639.1"/>
    </source>
</evidence>
<name>A0A1I7VJL9_LOALO</name>
<dbReference type="OrthoDB" id="5857382at2759"/>
<feature type="chain" id="PRO_5010264293" evidence="2">
    <location>
        <begin position="19"/>
        <end position="264"/>
    </location>
</feature>
<dbReference type="CTD" id="9942749"/>
<feature type="region of interest" description="Disordered" evidence="1">
    <location>
        <begin position="22"/>
        <end position="49"/>
    </location>
</feature>
<keyword evidence="4" id="KW-1185">Reference proteome</keyword>
<reference evidence="3 4" key="1">
    <citation type="submission" date="2012-04" db="EMBL/GenBank/DDBJ databases">
        <title>The Genome Sequence of Loa loa.</title>
        <authorList>
            <consortium name="The Broad Institute Genome Sequencing Platform"/>
            <consortium name="Broad Institute Genome Sequencing Center for Infectious Disease"/>
            <person name="Nutman T.B."/>
            <person name="Fink D.L."/>
            <person name="Russ C."/>
            <person name="Young S."/>
            <person name="Zeng Q."/>
            <person name="Gargeya S."/>
            <person name="Alvarado L."/>
            <person name="Berlin A."/>
            <person name="Chapman S.B."/>
            <person name="Chen Z."/>
            <person name="Freedman E."/>
            <person name="Gellesch M."/>
            <person name="Goldberg J."/>
            <person name="Griggs A."/>
            <person name="Gujja S."/>
            <person name="Heilman E.R."/>
            <person name="Heiman D."/>
            <person name="Howarth C."/>
            <person name="Mehta T."/>
            <person name="Neiman D."/>
            <person name="Pearson M."/>
            <person name="Roberts A."/>
            <person name="Saif S."/>
            <person name="Shea T."/>
            <person name="Shenoy N."/>
            <person name="Sisk P."/>
            <person name="Stolte C."/>
            <person name="Sykes S."/>
            <person name="White J."/>
            <person name="Yandava C."/>
            <person name="Haas B."/>
            <person name="Henn M.R."/>
            <person name="Nusbaum C."/>
            <person name="Birren B."/>
        </authorList>
    </citation>
    <scope>NUCLEOTIDE SEQUENCE [LARGE SCALE GENOMIC DNA]</scope>
</reference>
<evidence type="ECO:0000256" key="2">
    <source>
        <dbReference type="SAM" id="SignalP"/>
    </source>
</evidence>
<protein>
    <submittedName>
        <fullName evidence="5">Astacin domain-containing protein</fullName>
    </submittedName>
</protein>
<dbReference type="WBParaSite" id="EN70_3291">
    <property type="protein sequence ID" value="EN70_3291"/>
    <property type="gene ID" value="EN70_3291"/>
</dbReference>
<dbReference type="EMBL" id="JH712119">
    <property type="protein sequence ID" value="EJD75639.1"/>
    <property type="molecule type" value="Genomic_DNA"/>
</dbReference>
<proteinExistence type="predicted"/>
<dbReference type="AlphaFoldDB" id="A0A1I7VJL9"/>